<dbReference type="GO" id="GO:0016747">
    <property type="term" value="F:acyltransferase activity, transferring groups other than amino-acyl groups"/>
    <property type="evidence" value="ECO:0007669"/>
    <property type="project" value="InterPro"/>
</dbReference>
<feature type="domain" description="N-acetyltransferase" evidence="1">
    <location>
        <begin position="30"/>
        <end position="178"/>
    </location>
</feature>
<dbReference type="RefSeq" id="WP_051598131.1">
    <property type="nucleotide sequence ID" value="NZ_AQQY01000008.1"/>
</dbReference>
<dbReference type="SUPFAM" id="SSF55729">
    <property type="entry name" value="Acyl-CoA N-acyltransferases (Nat)"/>
    <property type="match status" value="1"/>
</dbReference>
<evidence type="ECO:0000259" key="1">
    <source>
        <dbReference type="PROSITE" id="PS51186"/>
    </source>
</evidence>
<dbReference type="Pfam" id="PF13302">
    <property type="entry name" value="Acetyltransf_3"/>
    <property type="match status" value="1"/>
</dbReference>
<dbReference type="PROSITE" id="PS51186">
    <property type="entry name" value="GNAT"/>
    <property type="match status" value="1"/>
</dbReference>
<dbReference type="Proteomes" id="UP000024836">
    <property type="component" value="Unassembled WGS sequence"/>
</dbReference>
<dbReference type="InterPro" id="IPR016181">
    <property type="entry name" value="Acyl_CoA_acyltransferase"/>
</dbReference>
<dbReference type="OrthoDB" id="6293260at2"/>
<dbReference type="eggNOG" id="COG1670">
    <property type="taxonomic scope" value="Bacteria"/>
</dbReference>
<organism evidence="2 3">
    <name type="scientific">Actibacterium atlanticum</name>
    <dbReference type="NCBI Taxonomy" id="1461693"/>
    <lineage>
        <taxon>Bacteria</taxon>
        <taxon>Pseudomonadati</taxon>
        <taxon>Pseudomonadota</taxon>
        <taxon>Alphaproteobacteria</taxon>
        <taxon>Rhodobacterales</taxon>
        <taxon>Roseobacteraceae</taxon>
        <taxon>Actibacterium</taxon>
    </lineage>
</organism>
<dbReference type="CDD" id="cd04301">
    <property type="entry name" value="NAT_SF"/>
    <property type="match status" value="1"/>
</dbReference>
<reference evidence="2 3" key="1">
    <citation type="submission" date="2013-04" db="EMBL/GenBank/DDBJ databases">
        <title>Shimia sp. 22II-S11-Z10 Genome Sequencing.</title>
        <authorList>
            <person name="Lai Q."/>
            <person name="Li G."/>
            <person name="Shao Z."/>
        </authorList>
    </citation>
    <scope>NUCLEOTIDE SEQUENCE [LARGE SCALE GENOMIC DNA]</scope>
    <source>
        <strain evidence="3">22II-S11-Z10</strain>
    </source>
</reference>
<name>A0A058ZKN1_9RHOB</name>
<dbReference type="AlphaFoldDB" id="A0A058ZKN1"/>
<evidence type="ECO:0000313" key="3">
    <source>
        <dbReference type="Proteomes" id="UP000024836"/>
    </source>
</evidence>
<comment type="caution">
    <text evidence="2">The sequence shown here is derived from an EMBL/GenBank/DDBJ whole genome shotgun (WGS) entry which is preliminary data.</text>
</comment>
<accession>A0A058ZKN1</accession>
<proteinExistence type="predicted"/>
<dbReference type="Gene3D" id="3.40.630.30">
    <property type="match status" value="1"/>
</dbReference>
<dbReference type="InterPro" id="IPR000182">
    <property type="entry name" value="GNAT_dom"/>
</dbReference>
<protein>
    <submittedName>
        <fullName evidence="2">GCN5-like N-acetyltransferase</fullName>
    </submittedName>
</protein>
<dbReference type="STRING" id="1461693.ATO10_12194"/>
<dbReference type="InterPro" id="IPR051531">
    <property type="entry name" value="N-acetyltransferase"/>
</dbReference>
<sequence>MISPVTLPCPGAPIAESARGALPVLQTARLTLRAPELADYELFSRLFSSPSGKFMGEVPDEAAIWAQFTNYTAGWLLRGDGMFTVTHDGAPVGFVFAGVEIGDQAIELGFFIAPEHHRKGFAFEAANAALIHLRSIGPDQIVSYVSPKNAASQALVTKLGGVQTGTLEGALVYSYPLDADGGPEAYA</sequence>
<gene>
    <name evidence="2" type="ORF">ATO10_12194</name>
</gene>
<evidence type="ECO:0000313" key="2">
    <source>
        <dbReference type="EMBL" id="KCV81366.1"/>
    </source>
</evidence>
<keyword evidence="3" id="KW-1185">Reference proteome</keyword>
<keyword evidence="2" id="KW-0808">Transferase</keyword>
<dbReference type="EMBL" id="AQQY01000008">
    <property type="protein sequence ID" value="KCV81366.1"/>
    <property type="molecule type" value="Genomic_DNA"/>
</dbReference>
<dbReference type="PANTHER" id="PTHR43792">
    <property type="entry name" value="GNAT FAMILY, PUTATIVE (AFU_ORTHOLOGUE AFUA_3G00765)-RELATED-RELATED"/>
    <property type="match status" value="1"/>
</dbReference>